<protein>
    <recommendedName>
        <fullName evidence="3">Ribosomal protein L1-like protein</fullName>
    </recommendedName>
</protein>
<dbReference type="Pfam" id="PF00687">
    <property type="entry name" value="Ribosomal_L1"/>
    <property type="match status" value="1"/>
</dbReference>
<dbReference type="CDD" id="cd00403">
    <property type="entry name" value="Ribosomal_L1"/>
    <property type="match status" value="1"/>
</dbReference>
<proteinExistence type="predicted"/>
<dbReference type="InParanoid" id="Q4Q062"/>
<keyword evidence="2" id="KW-1185">Reference proteome</keyword>
<name>Q4Q062_LEIMA</name>
<dbReference type="GO" id="GO:0003723">
    <property type="term" value="F:RNA binding"/>
    <property type="evidence" value="ECO:0000318"/>
    <property type="project" value="GO_Central"/>
</dbReference>
<reference evidence="1 2" key="2">
    <citation type="journal article" date="2011" name="Genome Res.">
        <title>Chromosome and gene copy number variation allow major structural change between species and strains of Leishmania.</title>
        <authorList>
            <person name="Rogers M.B."/>
            <person name="Hilley J.D."/>
            <person name="Dickens N.J."/>
            <person name="Wilkes J."/>
            <person name="Bates P.A."/>
            <person name="Depledge D.P."/>
            <person name="Harris D."/>
            <person name="Her Y."/>
            <person name="Herzyk P."/>
            <person name="Imamura H."/>
            <person name="Otto T.D."/>
            <person name="Sanders M."/>
            <person name="Seeger K."/>
            <person name="Dujardin J.C."/>
            <person name="Berriman M."/>
            <person name="Smith D.F."/>
            <person name="Hertz-Fowler C."/>
            <person name="Mottram J.C."/>
        </authorList>
    </citation>
    <scope>NUCLEOTIDE SEQUENCE [LARGE SCALE GENOMIC DNA]</scope>
    <source>
        <strain evidence="2">MHOM/IL/81/Friedlin</strain>
    </source>
</reference>
<dbReference type="InterPro" id="IPR016095">
    <property type="entry name" value="Ribosomal_uL1_3-a/b-sand"/>
</dbReference>
<dbReference type="GO" id="GO:0005730">
    <property type="term" value="C:nucleolus"/>
    <property type="evidence" value="ECO:0000318"/>
    <property type="project" value="GO_Central"/>
</dbReference>
<sequence length="275" mass="30682">MSFLVRTEEAVKKLVSFIASETAAQPSGNDVDDLFAPVRESNNVPVDVQIAFLAAPAAHRVPLYFVVPHETVSGTLCLITPPPQRKYKDLVFALSEDGDAVAKRVRRVIDSKKLAAKVTDPVAVRSFAKSYDHFIVYGLTNYPRQLTGEFLEHRKVPAWVNSKGKFPEKLRKAVHTVVVSRRGDNQVTCRVGHTGLSTQELVENIIAFLDKFVKHPDGVPLKNILHIRVAATSTNSKRVGLPIFGHVFQFKPVTESAELPRKRRKMEASLCDEKY</sequence>
<dbReference type="AlphaFoldDB" id="Q4Q062"/>
<organism evidence="1 2">
    <name type="scientific">Leishmania major</name>
    <dbReference type="NCBI Taxonomy" id="5664"/>
    <lineage>
        <taxon>Eukaryota</taxon>
        <taxon>Discoba</taxon>
        <taxon>Euglenozoa</taxon>
        <taxon>Kinetoplastea</taxon>
        <taxon>Metakinetoplastina</taxon>
        <taxon>Trypanosomatida</taxon>
        <taxon>Trypanosomatidae</taxon>
        <taxon>Leishmaniinae</taxon>
        <taxon>Leishmania</taxon>
    </lineage>
</organism>
<dbReference type="STRING" id="5664.Q4Q062"/>
<accession>Q4Q062</accession>
<dbReference type="VEuPathDB" id="TriTrypDB:LMJLV39_360084600"/>
<gene>
    <name evidence="1" type="ORF">LMJF_36_6920</name>
</gene>
<dbReference type="HOGENOM" id="CLU_1013562_0_0_1"/>
<evidence type="ECO:0000313" key="2">
    <source>
        <dbReference type="Proteomes" id="UP000000542"/>
    </source>
</evidence>
<dbReference type="KEGG" id="lma:LMJF_36_6920"/>
<dbReference type="FunCoup" id="Q4Q062">
    <property type="interactions" value="355"/>
</dbReference>
<dbReference type="Gene3D" id="3.30.190.20">
    <property type="match status" value="1"/>
</dbReference>
<dbReference type="InterPro" id="IPR028364">
    <property type="entry name" value="Ribosomal_uL1/biogenesis"/>
</dbReference>
<evidence type="ECO:0008006" key="3">
    <source>
        <dbReference type="Google" id="ProtNLM"/>
    </source>
</evidence>
<dbReference type="EMBL" id="FR796432">
    <property type="protein sequence ID" value="CAJ09673.1"/>
    <property type="molecule type" value="Genomic_DNA"/>
</dbReference>
<dbReference type="Proteomes" id="UP000000542">
    <property type="component" value="Chromosome 36"/>
</dbReference>
<reference evidence="1 2" key="1">
    <citation type="journal article" date="2005" name="Science">
        <title>The genome of the kinetoplastid parasite, Leishmania major.</title>
        <authorList>
            <person name="Ivens A.C."/>
            <person name="Peacock C.S."/>
            <person name="Worthey E.A."/>
            <person name="Murphy L."/>
            <person name="Aggarwal G."/>
            <person name="Berriman M."/>
            <person name="Sisk E."/>
            <person name="Rajandream M.A."/>
            <person name="Adlem E."/>
            <person name="Aert R."/>
            <person name="Anupama A."/>
            <person name="Apostolou Z."/>
            <person name="Attipoe P."/>
            <person name="Bason N."/>
            <person name="Bauser C."/>
            <person name="Beck A."/>
            <person name="Beverley S.M."/>
            <person name="Bianchettin G."/>
            <person name="Borzym K."/>
            <person name="Bothe G."/>
            <person name="Bruschi C.V."/>
            <person name="Collins M."/>
            <person name="Cadag E."/>
            <person name="Ciarloni L."/>
            <person name="Clayton C."/>
            <person name="Coulson R.M."/>
            <person name="Cronin A."/>
            <person name="Cruz A.K."/>
            <person name="Davies R.M."/>
            <person name="De Gaudenzi J."/>
            <person name="Dobson D.E."/>
            <person name="Duesterhoeft A."/>
            <person name="Fazelina G."/>
            <person name="Fosker N."/>
            <person name="Frasch A.C."/>
            <person name="Fraser A."/>
            <person name="Fuchs M."/>
            <person name="Gabel C."/>
            <person name="Goble A."/>
            <person name="Goffeau A."/>
            <person name="Harris D."/>
            <person name="Hertz-Fowler C."/>
            <person name="Hilbert H."/>
            <person name="Horn D."/>
            <person name="Huang Y."/>
            <person name="Klages S."/>
            <person name="Knights A."/>
            <person name="Kube M."/>
            <person name="Larke N."/>
            <person name="Litvin L."/>
            <person name="Lord A."/>
            <person name="Louie T."/>
            <person name="Marra M."/>
            <person name="Masuy D."/>
            <person name="Matthews K."/>
            <person name="Michaeli S."/>
            <person name="Mottram J.C."/>
            <person name="Muller-Auer S."/>
            <person name="Munden H."/>
            <person name="Nelson S."/>
            <person name="Norbertczak H."/>
            <person name="Oliver K."/>
            <person name="O'neil S."/>
            <person name="Pentony M."/>
            <person name="Pohl T.M."/>
            <person name="Price C."/>
            <person name="Purnelle B."/>
            <person name="Quail M.A."/>
            <person name="Rabbinowitsch E."/>
            <person name="Reinhardt R."/>
            <person name="Rieger M."/>
            <person name="Rinta J."/>
            <person name="Robben J."/>
            <person name="Robertson L."/>
            <person name="Ruiz J.C."/>
            <person name="Rutter S."/>
            <person name="Saunders D."/>
            <person name="Schafer M."/>
            <person name="Schein J."/>
            <person name="Schwartz D.C."/>
            <person name="Seeger K."/>
            <person name="Seyler A."/>
            <person name="Sharp S."/>
            <person name="Shin H."/>
            <person name="Sivam D."/>
            <person name="Squares R."/>
            <person name="Squares S."/>
            <person name="Tosato V."/>
            <person name="Vogt C."/>
            <person name="Volckaert G."/>
            <person name="Wambutt R."/>
            <person name="Warren T."/>
            <person name="Wedler H."/>
            <person name="Woodward J."/>
            <person name="Zhou S."/>
            <person name="Zimmermann W."/>
            <person name="Smith D.F."/>
            <person name="Blackwell J.M."/>
            <person name="Stuart K.D."/>
            <person name="Barrell B."/>
            <person name="Myler P.J."/>
        </authorList>
    </citation>
    <scope>NUCLEOTIDE SEQUENCE [LARGE SCALE GENOMIC DNA]</scope>
    <source>
        <strain evidence="2">MHOM/IL/81/Friedlin</strain>
    </source>
</reference>
<dbReference type="OMA" id="HRVPLYF"/>
<dbReference type="InterPro" id="IPR023674">
    <property type="entry name" value="Ribosomal_uL1-like"/>
</dbReference>
<dbReference type="VEuPathDB" id="TriTrypDB:LMJFC_360090400"/>
<dbReference type="RefSeq" id="XP_001687286.1">
    <property type="nucleotide sequence ID" value="XM_001687234.1"/>
</dbReference>
<dbReference type="Gene3D" id="3.40.50.790">
    <property type="match status" value="1"/>
</dbReference>
<evidence type="ECO:0000313" key="1">
    <source>
        <dbReference type="EMBL" id="CAJ09673.1"/>
    </source>
</evidence>
<dbReference type="VEuPathDB" id="TriTrypDB:LmjF.36.6920"/>
<dbReference type="VEuPathDB" id="TriTrypDB:LMJSD75_360084400"/>
<dbReference type="SUPFAM" id="SSF56808">
    <property type="entry name" value="Ribosomal protein L1"/>
    <property type="match status" value="1"/>
</dbReference>
<dbReference type="GeneID" id="5656008"/>
<dbReference type="eggNOG" id="KOG1685">
    <property type="taxonomic scope" value="Eukaryota"/>
</dbReference>